<dbReference type="Proteomes" id="UP000030671">
    <property type="component" value="Unassembled WGS sequence"/>
</dbReference>
<keyword evidence="1" id="KW-0812">Transmembrane</keyword>
<dbReference type="AlphaFoldDB" id="W4K9S8"/>
<dbReference type="HOGENOM" id="CLU_044614_9_0_1"/>
<keyword evidence="1" id="KW-1133">Transmembrane helix</keyword>
<evidence type="ECO:0000313" key="3">
    <source>
        <dbReference type="Proteomes" id="UP000030671"/>
    </source>
</evidence>
<dbReference type="EMBL" id="KI925457">
    <property type="protein sequence ID" value="ETW82602.1"/>
    <property type="molecule type" value="Genomic_DNA"/>
</dbReference>
<evidence type="ECO:0000313" key="2">
    <source>
        <dbReference type="EMBL" id="ETW82602.1"/>
    </source>
</evidence>
<feature type="transmembrane region" description="Helical" evidence="1">
    <location>
        <begin position="165"/>
        <end position="188"/>
    </location>
</feature>
<protein>
    <submittedName>
        <fullName evidence="2">Uncharacterized protein</fullName>
    </submittedName>
</protein>
<keyword evidence="3" id="KW-1185">Reference proteome</keyword>
<dbReference type="InParanoid" id="W4K9S8"/>
<dbReference type="RefSeq" id="XP_009544952.1">
    <property type="nucleotide sequence ID" value="XM_009546657.1"/>
</dbReference>
<evidence type="ECO:0000256" key="1">
    <source>
        <dbReference type="SAM" id="Phobius"/>
    </source>
</evidence>
<name>W4K9S8_HETIT</name>
<reference evidence="2 3" key="1">
    <citation type="journal article" date="2012" name="New Phytol.">
        <title>Insight into trade-off between wood decay and parasitism from the genome of a fungal forest pathogen.</title>
        <authorList>
            <person name="Olson A."/>
            <person name="Aerts A."/>
            <person name="Asiegbu F."/>
            <person name="Belbahri L."/>
            <person name="Bouzid O."/>
            <person name="Broberg A."/>
            <person name="Canback B."/>
            <person name="Coutinho P.M."/>
            <person name="Cullen D."/>
            <person name="Dalman K."/>
            <person name="Deflorio G."/>
            <person name="van Diepen L.T."/>
            <person name="Dunand C."/>
            <person name="Duplessis S."/>
            <person name="Durling M."/>
            <person name="Gonthier P."/>
            <person name="Grimwood J."/>
            <person name="Fossdal C.G."/>
            <person name="Hansson D."/>
            <person name="Henrissat B."/>
            <person name="Hietala A."/>
            <person name="Himmelstrand K."/>
            <person name="Hoffmeister D."/>
            <person name="Hogberg N."/>
            <person name="James T.Y."/>
            <person name="Karlsson M."/>
            <person name="Kohler A."/>
            <person name="Kues U."/>
            <person name="Lee Y.H."/>
            <person name="Lin Y.C."/>
            <person name="Lind M."/>
            <person name="Lindquist E."/>
            <person name="Lombard V."/>
            <person name="Lucas S."/>
            <person name="Lunden K."/>
            <person name="Morin E."/>
            <person name="Murat C."/>
            <person name="Park J."/>
            <person name="Raffaello T."/>
            <person name="Rouze P."/>
            <person name="Salamov A."/>
            <person name="Schmutz J."/>
            <person name="Solheim H."/>
            <person name="Stahlberg J."/>
            <person name="Velez H."/>
            <person name="de Vries R.P."/>
            <person name="Wiebenga A."/>
            <person name="Woodward S."/>
            <person name="Yakovlev I."/>
            <person name="Garbelotto M."/>
            <person name="Martin F."/>
            <person name="Grigoriev I.V."/>
            <person name="Stenlid J."/>
        </authorList>
    </citation>
    <scope>NUCLEOTIDE SEQUENCE [LARGE SCALE GENOMIC DNA]</scope>
    <source>
        <strain evidence="2 3">TC 32-1</strain>
    </source>
</reference>
<dbReference type="GeneID" id="20674095"/>
<dbReference type="KEGG" id="hir:HETIRDRAFT_426215"/>
<keyword evidence="1" id="KW-0472">Membrane</keyword>
<feature type="transmembrane region" description="Helical" evidence="1">
    <location>
        <begin position="121"/>
        <end position="144"/>
    </location>
</feature>
<sequence length="296" mass="32919">MSSSAPHPSDSTYLIEAGVGVIIQTLFYGKYFDSSSAVWALSLVRFIMIIKTIDSSNPTLSPEHRVYTNQASEHMGIIVEVISSINPMLSDAVVTWRAWSAIGCAANDFYTNETLCRDVQYIGLGLMLLTNIVATSSIAVTAWRHRRFIMANLGPKSKKTHAEKILVLLIESGMLYCLICATPILFLFIKLPTEVYMIQWMWPTMTHISGIYPTGVLLIVAIKRTIWDSLSEFENQVSLPDIRFRSAPGDVEDTGTQYQFSDPRQIYPSVAGQAVAKEAVDRLSATPSINESVVIW</sequence>
<proteinExistence type="predicted"/>
<organism evidence="2 3">
    <name type="scientific">Heterobasidion irregulare (strain TC 32-1)</name>
    <dbReference type="NCBI Taxonomy" id="747525"/>
    <lineage>
        <taxon>Eukaryota</taxon>
        <taxon>Fungi</taxon>
        <taxon>Dikarya</taxon>
        <taxon>Basidiomycota</taxon>
        <taxon>Agaricomycotina</taxon>
        <taxon>Agaricomycetes</taxon>
        <taxon>Russulales</taxon>
        <taxon>Bondarzewiaceae</taxon>
        <taxon>Heterobasidion</taxon>
        <taxon>Heterobasidion annosum species complex</taxon>
    </lineage>
</organism>
<gene>
    <name evidence="2" type="ORF">HETIRDRAFT_426215</name>
</gene>
<feature type="transmembrane region" description="Helical" evidence="1">
    <location>
        <begin position="200"/>
        <end position="222"/>
    </location>
</feature>
<accession>W4K9S8</accession>